<accession>A0ABV7RIF3</accession>
<evidence type="ECO:0000313" key="3">
    <source>
        <dbReference type="EMBL" id="MFC3533117.1"/>
    </source>
</evidence>
<proteinExistence type="predicted"/>
<evidence type="ECO:0000259" key="2">
    <source>
        <dbReference type="Pfam" id="PF22807"/>
    </source>
</evidence>
<dbReference type="Gene3D" id="2.120.10.30">
    <property type="entry name" value="TolB, C-terminal domain"/>
    <property type="match status" value="1"/>
</dbReference>
<evidence type="ECO:0000256" key="1">
    <source>
        <dbReference type="SAM" id="SignalP"/>
    </source>
</evidence>
<feature type="signal peptide" evidence="1">
    <location>
        <begin position="1"/>
        <end position="27"/>
    </location>
</feature>
<reference evidence="4" key="1">
    <citation type="journal article" date="2019" name="Int. J. Syst. Evol. Microbiol.">
        <title>The Global Catalogue of Microorganisms (GCM) 10K type strain sequencing project: providing services to taxonomists for standard genome sequencing and annotation.</title>
        <authorList>
            <consortium name="The Broad Institute Genomics Platform"/>
            <consortium name="The Broad Institute Genome Sequencing Center for Infectious Disease"/>
            <person name="Wu L."/>
            <person name="Ma J."/>
        </authorList>
    </citation>
    <scope>NUCLEOTIDE SEQUENCE [LARGE SCALE GENOMIC DNA]</scope>
    <source>
        <strain evidence="4">KCTC 42742</strain>
    </source>
</reference>
<keyword evidence="1" id="KW-0732">Signal</keyword>
<name>A0ABV7RIF3_9NEIS</name>
<dbReference type="InterPro" id="IPR011041">
    <property type="entry name" value="Quinoprot_gluc/sorb_DH_b-prop"/>
</dbReference>
<organism evidence="3 4">
    <name type="scientific">Vogesella facilis</name>
    <dbReference type="NCBI Taxonomy" id="1655232"/>
    <lineage>
        <taxon>Bacteria</taxon>
        <taxon>Pseudomonadati</taxon>
        <taxon>Pseudomonadota</taxon>
        <taxon>Betaproteobacteria</taxon>
        <taxon>Neisseriales</taxon>
        <taxon>Chromobacteriaceae</taxon>
        <taxon>Vogesella</taxon>
    </lineage>
</organism>
<evidence type="ECO:0000313" key="4">
    <source>
        <dbReference type="Proteomes" id="UP001595741"/>
    </source>
</evidence>
<dbReference type="PANTHER" id="PTHR19328:SF53">
    <property type="entry name" value="MEMBRANE PROTEIN"/>
    <property type="match status" value="1"/>
</dbReference>
<dbReference type="Proteomes" id="UP001595741">
    <property type="component" value="Unassembled WGS sequence"/>
</dbReference>
<dbReference type="EMBL" id="JBHRXN010000031">
    <property type="protein sequence ID" value="MFC3533117.1"/>
    <property type="molecule type" value="Genomic_DNA"/>
</dbReference>
<dbReference type="InterPro" id="IPR054539">
    <property type="entry name" value="Beta-prop_PDH"/>
</dbReference>
<protein>
    <submittedName>
        <fullName evidence="3">PQQ-dependent sugar dehydrogenase</fullName>
    </submittedName>
</protein>
<dbReference type="InterPro" id="IPR011042">
    <property type="entry name" value="6-blade_b-propeller_TolB-like"/>
</dbReference>
<feature type="chain" id="PRO_5045416415" evidence="1">
    <location>
        <begin position="28"/>
        <end position="393"/>
    </location>
</feature>
<dbReference type="PANTHER" id="PTHR19328">
    <property type="entry name" value="HEDGEHOG-INTERACTING PROTEIN"/>
    <property type="match status" value="1"/>
</dbReference>
<dbReference type="Pfam" id="PF22807">
    <property type="entry name" value="TrAA12"/>
    <property type="match status" value="1"/>
</dbReference>
<dbReference type="SUPFAM" id="SSF50952">
    <property type="entry name" value="Soluble quinoprotein glucose dehydrogenase"/>
    <property type="match status" value="1"/>
</dbReference>
<comment type="caution">
    <text evidence="3">The sequence shown here is derived from an EMBL/GenBank/DDBJ whole genome shotgun (WGS) entry which is preliminary data.</text>
</comment>
<sequence length="393" mass="42547">MPSACRHAMRRYLLLPLLLASLPAAHAANCDGLPALAAPTAPGLCAGIVADGLHQPRGIAVLADGSVLVSEMRRWDAPTGRLLRFSQQNGRWQRQTLLRQLDRPHSVAQLADGSILLGEVGRISRFNLANPQQRQTLATLPARQRHPLTTFTLAGDTLYVNIGSSSNNCEQASAAQRQAGRCAEVEGDAATGVVRRYRWDGSALQYQGVFARGLRNSMAISVHPSGSVLQVENSRDGIHLPLGLPDDNELPHDELNLLQAGRHYGWPFCYDNAVTAPEFPGYNCRQSAKPLRLLPAHAAPLGLAWWQGGNAPAAWRDWLVIGYHGYRQHGQRVVAFASDARGLPRGAGVTLLGPWRGQHGPAGPVEIKAAADGSLWLTDDRNGQLLRLVAHSR</sequence>
<dbReference type="RefSeq" id="WP_386092562.1">
    <property type="nucleotide sequence ID" value="NZ_JBHRXN010000031.1"/>
</dbReference>
<gene>
    <name evidence="3" type="ORF">ACFOLG_13110</name>
</gene>
<keyword evidence="4" id="KW-1185">Reference proteome</keyword>
<feature type="domain" description="Pyrroloquinoline quinone-dependent pyranose dehydrogenase beta-propeller" evidence="2">
    <location>
        <begin position="40"/>
        <end position="272"/>
    </location>
</feature>